<dbReference type="PANTHER" id="PTHR11712">
    <property type="entry name" value="POLYKETIDE SYNTHASE-RELATED"/>
    <property type="match status" value="1"/>
</dbReference>
<dbReference type="Proteomes" id="UP000269154">
    <property type="component" value="Unassembled WGS sequence"/>
</dbReference>
<feature type="domain" description="Beta-ketoacyl synthase-like N-terminal" evidence="3">
    <location>
        <begin position="65"/>
        <end position="236"/>
    </location>
</feature>
<dbReference type="EMBL" id="RCBY01000387">
    <property type="protein sequence ID" value="RQH21652.1"/>
    <property type="molecule type" value="Genomic_DNA"/>
</dbReference>
<evidence type="ECO:0000313" key="6">
    <source>
        <dbReference type="Proteomes" id="UP000269154"/>
    </source>
</evidence>
<dbReference type="AlphaFoldDB" id="A0A3N6PB98"/>
<dbReference type="PANTHER" id="PTHR11712:SF336">
    <property type="entry name" value="3-OXOACYL-[ACYL-CARRIER-PROTEIN] SYNTHASE, MITOCHONDRIAL"/>
    <property type="match status" value="1"/>
</dbReference>
<evidence type="ECO:0000259" key="4">
    <source>
        <dbReference type="Pfam" id="PF02801"/>
    </source>
</evidence>
<keyword evidence="2" id="KW-0808">Transferase</keyword>
<feature type="non-terminal residue" evidence="5">
    <location>
        <position position="307"/>
    </location>
</feature>
<dbReference type="GO" id="GO:0006633">
    <property type="term" value="P:fatty acid biosynthetic process"/>
    <property type="evidence" value="ECO:0007669"/>
    <property type="project" value="TreeGrafter"/>
</dbReference>
<dbReference type="OrthoDB" id="1141849at2"/>
<sequence>MMKKQRIGIVQMGSLSPLGLQQMRCANYRRIELFESEGKGKWERTLAASASNQVKSLMAEGKPYLKLDASTIMAIDTALQATKGMQLNSTQNWGVNVGSSRGATQILENAHLHHIEGQDLSPNTSPLTTLGNVSSWVAQRLGVEALSISHSVTCGSALQSIANGISWLESGRCDHFLAGGTEAPLTPFTKAQMEALRIYAAPEETSYPCRALDLNKEKNSMVLGEAAASFVLTSQSANAPMAWIKGIGYAMEPLSSPTSISESGIALQKAMQMALQEAELEQVDVIVSHTPGTIRGDQAEYHAIQQV</sequence>
<dbReference type="Pfam" id="PF00109">
    <property type="entry name" value="ketoacyl-synt"/>
    <property type="match status" value="1"/>
</dbReference>
<evidence type="ECO:0000313" key="5">
    <source>
        <dbReference type="EMBL" id="RQH21652.1"/>
    </source>
</evidence>
<proteinExistence type="inferred from homology"/>
<name>A0A3N6PB98_9CYAN</name>
<dbReference type="InterPro" id="IPR016039">
    <property type="entry name" value="Thiolase-like"/>
</dbReference>
<dbReference type="Pfam" id="PF02801">
    <property type="entry name" value="Ketoacyl-synt_C"/>
    <property type="match status" value="1"/>
</dbReference>
<reference evidence="5 6" key="1">
    <citation type="journal article" date="2018" name="ACS Chem. Biol.">
        <title>Ketoreductase domain dysfunction expands chemodiversity: malyngamide biosynthesis in the cyanobacterium Okeania hirsuta.</title>
        <authorList>
            <person name="Moss N.A."/>
            <person name="Leao T."/>
            <person name="Rankin M."/>
            <person name="McCullough T.M."/>
            <person name="Qu P."/>
            <person name="Korobeynikov A."/>
            <person name="Smith J.L."/>
            <person name="Gerwick L."/>
            <person name="Gerwick W.H."/>
        </authorList>
    </citation>
    <scope>NUCLEOTIDE SEQUENCE [LARGE SCALE GENOMIC DNA]</scope>
    <source>
        <strain evidence="5 6">PAB10Feb10-1</strain>
    </source>
</reference>
<dbReference type="InterPro" id="IPR000794">
    <property type="entry name" value="Beta-ketoacyl_synthase"/>
</dbReference>
<evidence type="ECO:0000259" key="3">
    <source>
        <dbReference type="Pfam" id="PF00109"/>
    </source>
</evidence>
<dbReference type="SUPFAM" id="SSF53901">
    <property type="entry name" value="Thiolase-like"/>
    <property type="match status" value="2"/>
</dbReference>
<dbReference type="InterPro" id="IPR014030">
    <property type="entry name" value="Ketoacyl_synth_N"/>
</dbReference>
<keyword evidence="6" id="KW-1185">Reference proteome</keyword>
<comment type="caution">
    <text evidence="5">The sequence shown here is derived from an EMBL/GenBank/DDBJ whole genome shotgun (WGS) entry which is preliminary data.</text>
</comment>
<evidence type="ECO:0000256" key="2">
    <source>
        <dbReference type="ARBA" id="ARBA00022679"/>
    </source>
</evidence>
<accession>A0A3N6PB98</accession>
<comment type="similarity">
    <text evidence="1">Belongs to the thiolase-like superfamily. Beta-ketoacyl-ACP synthases family.</text>
</comment>
<dbReference type="GO" id="GO:0004315">
    <property type="term" value="F:3-oxoacyl-[acyl-carrier-protein] synthase activity"/>
    <property type="evidence" value="ECO:0007669"/>
    <property type="project" value="TreeGrafter"/>
</dbReference>
<protein>
    <submittedName>
        <fullName evidence="5">Beta-ketoacyl synthase</fullName>
    </submittedName>
</protein>
<evidence type="ECO:0000256" key="1">
    <source>
        <dbReference type="ARBA" id="ARBA00008467"/>
    </source>
</evidence>
<organism evidence="5 6">
    <name type="scientific">Okeania hirsuta</name>
    <dbReference type="NCBI Taxonomy" id="1458930"/>
    <lineage>
        <taxon>Bacteria</taxon>
        <taxon>Bacillati</taxon>
        <taxon>Cyanobacteriota</taxon>
        <taxon>Cyanophyceae</taxon>
        <taxon>Oscillatoriophycideae</taxon>
        <taxon>Oscillatoriales</taxon>
        <taxon>Microcoleaceae</taxon>
        <taxon>Okeania</taxon>
    </lineage>
</organism>
<dbReference type="Gene3D" id="3.40.47.10">
    <property type="match status" value="1"/>
</dbReference>
<dbReference type="InterPro" id="IPR014031">
    <property type="entry name" value="Ketoacyl_synth_C"/>
</dbReference>
<feature type="domain" description="Beta-ketoacyl synthase C-terminal" evidence="4">
    <location>
        <begin position="242"/>
        <end position="307"/>
    </location>
</feature>
<gene>
    <name evidence="5" type="ORF">D5R40_31395</name>
</gene>